<evidence type="ECO:0000313" key="5">
    <source>
        <dbReference type="EMBL" id="KAK9163067.1"/>
    </source>
</evidence>
<dbReference type="GO" id="GO:0070180">
    <property type="term" value="F:large ribosomal subunit rRNA binding"/>
    <property type="evidence" value="ECO:0007669"/>
    <property type="project" value="TreeGrafter"/>
</dbReference>
<comment type="similarity">
    <text evidence="1">Belongs to the universal ribosomal protein uL11 family.</text>
</comment>
<proteinExistence type="inferred from homology"/>
<evidence type="ECO:0000313" key="6">
    <source>
        <dbReference type="Proteomes" id="UP001420932"/>
    </source>
</evidence>
<dbReference type="EMBL" id="JBBNAF010000002">
    <property type="protein sequence ID" value="KAK9163067.1"/>
    <property type="molecule type" value="Genomic_DNA"/>
</dbReference>
<organism evidence="5 6">
    <name type="scientific">Stephania yunnanensis</name>
    <dbReference type="NCBI Taxonomy" id="152371"/>
    <lineage>
        <taxon>Eukaryota</taxon>
        <taxon>Viridiplantae</taxon>
        <taxon>Streptophyta</taxon>
        <taxon>Embryophyta</taxon>
        <taxon>Tracheophyta</taxon>
        <taxon>Spermatophyta</taxon>
        <taxon>Magnoliopsida</taxon>
        <taxon>Ranunculales</taxon>
        <taxon>Menispermaceae</taxon>
        <taxon>Menispermoideae</taxon>
        <taxon>Cissampelideae</taxon>
        <taxon>Stephania</taxon>
    </lineage>
</organism>
<dbReference type="InterPro" id="IPR020784">
    <property type="entry name" value="Ribosomal_uL11_N"/>
</dbReference>
<dbReference type="PANTHER" id="PTHR11661:SF2">
    <property type="entry name" value="LARGE RIBOSOMAL SUBUNIT PROTEIN UL11"/>
    <property type="match status" value="1"/>
</dbReference>
<accession>A0AAP0L3N6</accession>
<keyword evidence="6" id="KW-1185">Reference proteome</keyword>
<dbReference type="Gene3D" id="3.30.1550.10">
    <property type="entry name" value="Ribosomal protein L11/L12, N-terminal domain"/>
    <property type="match status" value="1"/>
</dbReference>
<evidence type="ECO:0000259" key="4">
    <source>
        <dbReference type="Pfam" id="PF03946"/>
    </source>
</evidence>
<comment type="caution">
    <text evidence="5">The sequence shown here is derived from an EMBL/GenBank/DDBJ whole genome shotgun (WGS) entry which is preliminary data.</text>
</comment>
<keyword evidence="2" id="KW-0689">Ribosomal protein</keyword>
<dbReference type="Pfam" id="PF03946">
    <property type="entry name" value="Ribosomal_L11_N"/>
    <property type="match status" value="1"/>
</dbReference>
<evidence type="ECO:0000256" key="2">
    <source>
        <dbReference type="ARBA" id="ARBA00022980"/>
    </source>
</evidence>
<reference evidence="5 6" key="1">
    <citation type="submission" date="2024-01" db="EMBL/GenBank/DDBJ databases">
        <title>Genome assemblies of Stephania.</title>
        <authorList>
            <person name="Yang L."/>
        </authorList>
    </citation>
    <scope>NUCLEOTIDE SEQUENCE [LARGE SCALE GENOMIC DNA]</scope>
    <source>
        <strain evidence="5">YNDBR</strain>
        <tissue evidence="5">Leaf</tissue>
    </source>
</reference>
<dbReference type="GO" id="GO:0022625">
    <property type="term" value="C:cytosolic large ribosomal subunit"/>
    <property type="evidence" value="ECO:0007669"/>
    <property type="project" value="TreeGrafter"/>
</dbReference>
<dbReference type="PANTHER" id="PTHR11661">
    <property type="entry name" value="60S RIBOSOMAL PROTEIN L12"/>
    <property type="match status" value="1"/>
</dbReference>
<dbReference type="InterPro" id="IPR000911">
    <property type="entry name" value="Ribosomal_uL11"/>
</dbReference>
<dbReference type="GO" id="GO:0003735">
    <property type="term" value="F:structural constituent of ribosome"/>
    <property type="evidence" value="ECO:0007669"/>
    <property type="project" value="InterPro"/>
</dbReference>
<dbReference type="GO" id="GO:0006412">
    <property type="term" value="P:translation"/>
    <property type="evidence" value="ECO:0007669"/>
    <property type="project" value="InterPro"/>
</dbReference>
<feature type="domain" description="Large ribosomal subunit protein uL11 N-terminal" evidence="4">
    <location>
        <begin position="146"/>
        <end position="190"/>
    </location>
</feature>
<keyword evidence="3" id="KW-0687">Ribonucleoprotein</keyword>
<dbReference type="SUPFAM" id="SSF54747">
    <property type="entry name" value="Ribosomal L11/L12e N-terminal domain"/>
    <property type="match status" value="1"/>
</dbReference>
<dbReference type="InterPro" id="IPR036796">
    <property type="entry name" value="Ribosomal_uL11_N_sf"/>
</dbReference>
<dbReference type="AlphaFoldDB" id="A0AAP0L3N6"/>
<dbReference type="Proteomes" id="UP001420932">
    <property type="component" value="Unassembled WGS sequence"/>
</dbReference>
<evidence type="ECO:0000256" key="1">
    <source>
        <dbReference type="ARBA" id="ARBA00010537"/>
    </source>
</evidence>
<sequence length="191" mass="20768">MKKMKKKKSKTAVAELERIERMSSSMLDVLNSRSSRGIGRKRRTSSIEEDILSILSWYQSNKVSSPLRSASSSRFLALASSIRVFFRLFRFLALTTDAAPCSSSSSSAGPLALLPLHTLRLVLRPNPNRSRSRHAAEVRSISGGDVYVRVIGGEVGAASSPAPKIGPLGLSPKKIGEDIAKETAKDWKGLE</sequence>
<gene>
    <name evidence="5" type="ORF">Syun_003969</name>
</gene>
<evidence type="ECO:0000256" key="3">
    <source>
        <dbReference type="ARBA" id="ARBA00023274"/>
    </source>
</evidence>
<name>A0AAP0L3N6_9MAGN</name>
<protein>
    <recommendedName>
        <fullName evidence="4">Large ribosomal subunit protein uL11 N-terminal domain-containing protein</fullName>
    </recommendedName>
</protein>